<evidence type="ECO:0000256" key="1">
    <source>
        <dbReference type="ARBA" id="ARBA00001974"/>
    </source>
</evidence>
<dbReference type="RefSeq" id="WP_013423991.1">
    <property type="nucleotide sequence ID" value="NC_014666.1"/>
</dbReference>
<evidence type="ECO:0000259" key="6">
    <source>
        <dbReference type="Pfam" id="PF00441"/>
    </source>
</evidence>
<evidence type="ECO:0000256" key="3">
    <source>
        <dbReference type="ARBA" id="ARBA00022630"/>
    </source>
</evidence>
<dbReference type="Gene3D" id="2.40.110.10">
    <property type="entry name" value="Butyryl-CoA Dehydrogenase, subunit A, domain 2"/>
    <property type="match status" value="1"/>
</dbReference>
<dbReference type="InterPro" id="IPR009075">
    <property type="entry name" value="AcylCo_DH/oxidase_C"/>
</dbReference>
<dbReference type="SUPFAM" id="SSF56645">
    <property type="entry name" value="Acyl-CoA dehydrogenase NM domain-like"/>
    <property type="match status" value="2"/>
</dbReference>
<comment type="similarity">
    <text evidence="2">Belongs to the acyl-CoA dehydrogenase family.</text>
</comment>
<dbReference type="InterPro" id="IPR037069">
    <property type="entry name" value="AcylCoA_DH/ox_N_sf"/>
</dbReference>
<dbReference type="Pfam" id="PF02770">
    <property type="entry name" value="Acyl-CoA_dh_M"/>
    <property type="match status" value="1"/>
</dbReference>
<dbReference type="Proteomes" id="UP000002484">
    <property type="component" value="Chromosome"/>
</dbReference>
<dbReference type="InterPro" id="IPR009100">
    <property type="entry name" value="AcylCoA_DH/oxidase_NM_dom_sf"/>
</dbReference>
<keyword evidence="5" id="KW-0560">Oxidoreductase</keyword>
<dbReference type="FunFam" id="2.40.110.10:FF:000011">
    <property type="entry name" value="Acyl-CoA dehydrogenase FadE34"/>
    <property type="match status" value="1"/>
</dbReference>
<evidence type="ECO:0000256" key="4">
    <source>
        <dbReference type="ARBA" id="ARBA00022827"/>
    </source>
</evidence>
<dbReference type="InterPro" id="IPR036250">
    <property type="entry name" value="AcylCo_DH-like_C"/>
</dbReference>
<accession>E3J7W9</accession>
<dbReference type="Pfam" id="PF00441">
    <property type="entry name" value="Acyl-CoA_dh_1"/>
    <property type="match status" value="2"/>
</dbReference>
<dbReference type="InterPro" id="IPR052161">
    <property type="entry name" value="Mycobact_Acyl-CoA_DH"/>
</dbReference>
<dbReference type="SUPFAM" id="SSF47203">
    <property type="entry name" value="Acyl-CoA dehydrogenase C-terminal domain-like"/>
    <property type="match status" value="2"/>
</dbReference>
<dbReference type="Pfam" id="PF02771">
    <property type="entry name" value="Acyl-CoA_dh_N"/>
    <property type="match status" value="1"/>
</dbReference>
<keyword evidence="3" id="KW-0285">Flavoprotein</keyword>
<dbReference type="PANTHER" id="PTHR43292:SF4">
    <property type="entry name" value="ACYL-COA DEHYDROGENASE FADE34"/>
    <property type="match status" value="1"/>
</dbReference>
<evidence type="ECO:0000259" key="7">
    <source>
        <dbReference type="Pfam" id="PF02770"/>
    </source>
</evidence>
<evidence type="ECO:0000313" key="10">
    <source>
        <dbReference type="Proteomes" id="UP000002484"/>
    </source>
</evidence>
<evidence type="ECO:0000256" key="5">
    <source>
        <dbReference type="ARBA" id="ARBA00023002"/>
    </source>
</evidence>
<dbReference type="GO" id="GO:0016627">
    <property type="term" value="F:oxidoreductase activity, acting on the CH-CH group of donors"/>
    <property type="evidence" value="ECO:0007669"/>
    <property type="project" value="InterPro"/>
</dbReference>
<organism evidence="9 10">
    <name type="scientific">Pseudofrankia inefficax (strain DSM 45817 / CECT 9037 / DDB 130130 / EuI1c)</name>
    <name type="common">Frankia inefficax</name>
    <dbReference type="NCBI Taxonomy" id="298654"/>
    <lineage>
        <taxon>Bacteria</taxon>
        <taxon>Bacillati</taxon>
        <taxon>Actinomycetota</taxon>
        <taxon>Actinomycetes</taxon>
        <taxon>Frankiales</taxon>
        <taxon>Frankiaceae</taxon>
        <taxon>Pseudofrankia</taxon>
    </lineage>
</organism>
<evidence type="ECO:0000256" key="2">
    <source>
        <dbReference type="ARBA" id="ARBA00009347"/>
    </source>
</evidence>
<dbReference type="STRING" id="298654.FraEuI1c_2847"/>
<dbReference type="KEGG" id="fri:FraEuI1c_2847"/>
<proteinExistence type="inferred from homology"/>
<keyword evidence="4" id="KW-0274">FAD</keyword>
<sequence length="717" mass="75391">MPIAISEDHRALADAASDLLTKRDARLAARALLEAPDESLPAFWRETADLGWLGLHLPERYGGSGFGIEELVIVVEQLGRAVAPGPFVPTVIVSAVVAAGADEATRARLLPGLASGDRTGGVALTSDVTVSDGRVTGEAGPVLGAALATVLVLPVGEDVAVVETGDGVTVESPPNLDPTRRSGRVALDGAVATVIPGGRRLLVDLARTILAAEAVGVAGACTDAAAEYARIRVQFGRPIGMFQAVKHHCANMCVASEKATAAAWDAARAVASGGDQLTYAAAAAAALAGPAAYLCANLNTQVHGGIGFTWEHDAHLYLRRATVLQALLAPETAAADLVELSRRGVSRDKTIELPPEAEAFRAEIRAFTGELAGLEKAARRRRLIDTGYLMPHWPRPWGREAGAVEQVVIEQELMAAGIDRRMDPITGYQMVTLIQHATAEQVARWVPPALAQETIWCQLFSEPEAGSDAAGVRTRATRAEGGWLLNGQKVWTSGAQFAAKGLVTARTNADAPKHKGITTMVVEMSAPGIEIRPLRQPDGSAHFNEVFLTDVFVPDADVVGAIDDGWNVARANLGNESISVGRDDSNMSTPATTLLDAYDAHPERMPGGAVRIGYYVAGLQVLRLLNLRRASRALAGAGPGPEGAITKLVMSELAHEVAAILAVAGAPDLVFVDGDGLRPALLNLTHRIWSIGGGTSEIKRNQIGERILGLPRDPLLK</sequence>
<dbReference type="EMBL" id="CP002299">
    <property type="protein sequence ID" value="ADP80873.1"/>
    <property type="molecule type" value="Genomic_DNA"/>
</dbReference>
<dbReference type="InterPro" id="IPR013786">
    <property type="entry name" value="AcylCoA_DH/ox_N"/>
</dbReference>
<dbReference type="Gene3D" id="1.10.540.10">
    <property type="entry name" value="Acyl-CoA dehydrogenase/oxidase, N-terminal domain"/>
    <property type="match status" value="2"/>
</dbReference>
<evidence type="ECO:0000259" key="8">
    <source>
        <dbReference type="Pfam" id="PF02771"/>
    </source>
</evidence>
<feature type="domain" description="Acyl-CoA dehydrogenase/oxidase C-terminal" evidence="6">
    <location>
        <begin position="205"/>
        <end position="325"/>
    </location>
</feature>
<protein>
    <submittedName>
        <fullName evidence="9">Acyl-CoA dehydrogenase domain-containing protein</fullName>
    </submittedName>
</protein>
<dbReference type="eggNOG" id="COG1960">
    <property type="taxonomic scope" value="Bacteria"/>
</dbReference>
<dbReference type="HOGENOM" id="CLU_018204_9_3_11"/>
<dbReference type="InParanoid" id="E3J7W9"/>
<dbReference type="InterPro" id="IPR006091">
    <property type="entry name" value="Acyl-CoA_Oxase/DH_mid-dom"/>
</dbReference>
<name>E3J7W9_PSEI1</name>
<dbReference type="Gene3D" id="1.20.140.10">
    <property type="entry name" value="Butyryl-CoA Dehydrogenase, subunit A, domain 3"/>
    <property type="match status" value="2"/>
</dbReference>
<dbReference type="GO" id="GO:0050660">
    <property type="term" value="F:flavin adenine dinucleotide binding"/>
    <property type="evidence" value="ECO:0007669"/>
    <property type="project" value="InterPro"/>
</dbReference>
<evidence type="ECO:0000313" key="9">
    <source>
        <dbReference type="EMBL" id="ADP80873.1"/>
    </source>
</evidence>
<reference evidence="9 10" key="1">
    <citation type="submission" date="2010-10" db="EMBL/GenBank/DDBJ databases">
        <title>Complete sequence of Frankia sp. EuI1c.</title>
        <authorList>
            <consortium name="US DOE Joint Genome Institute"/>
            <person name="Lucas S."/>
            <person name="Copeland A."/>
            <person name="Lapidus A."/>
            <person name="Cheng J.-F."/>
            <person name="Bruce D."/>
            <person name="Goodwin L."/>
            <person name="Pitluck S."/>
            <person name="Chertkov O."/>
            <person name="Detter J.C."/>
            <person name="Han C."/>
            <person name="Tapia R."/>
            <person name="Land M."/>
            <person name="Hauser L."/>
            <person name="Jeffries C."/>
            <person name="Kyrpides N."/>
            <person name="Ivanova N."/>
            <person name="Mikhailova N."/>
            <person name="Beauchemin N."/>
            <person name="Sen A."/>
            <person name="Sur S.A."/>
            <person name="Gtari M."/>
            <person name="Wall L."/>
            <person name="Tisa L."/>
            <person name="Woyke T."/>
        </authorList>
    </citation>
    <scope>NUCLEOTIDE SEQUENCE [LARGE SCALE GENOMIC DNA]</scope>
    <source>
        <strain evidence="10">DSM 45817 / CECT 9037 / EuI1c</strain>
    </source>
</reference>
<dbReference type="AlphaFoldDB" id="E3J7W9"/>
<comment type="cofactor">
    <cofactor evidence="1">
        <name>FAD</name>
        <dbReference type="ChEBI" id="CHEBI:57692"/>
    </cofactor>
</comment>
<feature type="domain" description="Acyl-CoA dehydrogenase/oxidase N-terminal" evidence="8">
    <location>
        <begin position="6"/>
        <end position="117"/>
    </location>
</feature>
<keyword evidence="10" id="KW-1185">Reference proteome</keyword>
<dbReference type="InterPro" id="IPR046373">
    <property type="entry name" value="Acyl-CoA_Oxase/DH_mid-dom_sf"/>
</dbReference>
<dbReference type="GO" id="GO:0005886">
    <property type="term" value="C:plasma membrane"/>
    <property type="evidence" value="ECO:0007669"/>
    <property type="project" value="TreeGrafter"/>
</dbReference>
<dbReference type="PANTHER" id="PTHR43292">
    <property type="entry name" value="ACYL-COA DEHYDROGENASE"/>
    <property type="match status" value="1"/>
</dbReference>
<feature type="domain" description="Acyl-CoA dehydrogenase/oxidase C-terminal" evidence="6">
    <location>
        <begin position="611"/>
        <end position="708"/>
    </location>
</feature>
<gene>
    <name evidence="9" type="ordered locus">FraEuI1c_2847</name>
</gene>
<dbReference type="OrthoDB" id="3778631at2"/>
<feature type="domain" description="Acyl-CoA oxidase/dehydrogenase middle" evidence="7">
    <location>
        <begin position="457"/>
        <end position="550"/>
    </location>
</feature>